<keyword evidence="6 9" id="KW-0175">Coiled coil</keyword>
<evidence type="ECO:0000256" key="1">
    <source>
        <dbReference type="ARBA" id="ARBA00004123"/>
    </source>
</evidence>
<dbReference type="STRING" id="253628.A0A0D2ACN9"/>
<keyword evidence="4 8" id="KW-0862">Zinc</keyword>
<evidence type="ECO:0000259" key="12">
    <source>
        <dbReference type="PROSITE" id="PS50103"/>
    </source>
</evidence>
<evidence type="ECO:0000313" key="13">
    <source>
        <dbReference type="EMBL" id="KIW04240.1"/>
    </source>
</evidence>
<dbReference type="PANTHER" id="PTHR12603:SF0">
    <property type="entry name" value="CCR4-NOT TRANSCRIPTION COMPLEX SUBUNIT 4"/>
    <property type="match status" value="1"/>
</dbReference>
<dbReference type="EMBL" id="KN847541">
    <property type="protein sequence ID" value="KIW04240.1"/>
    <property type="molecule type" value="Genomic_DNA"/>
</dbReference>
<dbReference type="PROSITE" id="PS50089">
    <property type="entry name" value="ZF_RING_2"/>
    <property type="match status" value="1"/>
</dbReference>
<comment type="subcellular location">
    <subcellularLocation>
        <location evidence="1">Nucleus</location>
    </subcellularLocation>
</comment>
<dbReference type="Pfam" id="PF14570">
    <property type="entry name" value="zf-RING_4"/>
    <property type="match status" value="1"/>
</dbReference>
<dbReference type="InterPro" id="IPR012677">
    <property type="entry name" value="Nucleotide-bd_a/b_plait_sf"/>
</dbReference>
<dbReference type="InterPro" id="IPR013083">
    <property type="entry name" value="Znf_RING/FYVE/PHD"/>
</dbReference>
<dbReference type="InParanoid" id="A0A0D2ACN9"/>
<dbReference type="VEuPathDB" id="FungiDB:PV09_04546"/>
<evidence type="ECO:0000259" key="11">
    <source>
        <dbReference type="PROSITE" id="PS50089"/>
    </source>
</evidence>
<organism evidence="13 14">
    <name type="scientific">Verruconis gallopava</name>
    <dbReference type="NCBI Taxonomy" id="253628"/>
    <lineage>
        <taxon>Eukaryota</taxon>
        <taxon>Fungi</taxon>
        <taxon>Dikarya</taxon>
        <taxon>Ascomycota</taxon>
        <taxon>Pezizomycotina</taxon>
        <taxon>Dothideomycetes</taxon>
        <taxon>Pleosporomycetidae</taxon>
        <taxon>Venturiales</taxon>
        <taxon>Sympoventuriaceae</taxon>
        <taxon>Verruconis</taxon>
    </lineage>
</organism>
<accession>A0A0D2ACN9</accession>
<dbReference type="GO" id="GO:0030014">
    <property type="term" value="C:CCR4-NOT complex"/>
    <property type="evidence" value="ECO:0007669"/>
    <property type="project" value="InterPro"/>
</dbReference>
<evidence type="ECO:0000256" key="10">
    <source>
        <dbReference type="SAM" id="MobiDB-lite"/>
    </source>
</evidence>
<gene>
    <name evidence="13" type="ORF">PV09_04546</name>
</gene>
<dbReference type="InterPro" id="IPR035979">
    <property type="entry name" value="RBD_domain_sf"/>
</dbReference>
<feature type="domain" description="C3H1-type" evidence="12">
    <location>
        <begin position="210"/>
        <end position="236"/>
    </location>
</feature>
<feature type="compositionally biased region" description="Basic and acidic residues" evidence="10">
    <location>
        <begin position="422"/>
        <end position="432"/>
    </location>
</feature>
<evidence type="ECO:0000256" key="5">
    <source>
        <dbReference type="ARBA" id="ARBA00022884"/>
    </source>
</evidence>
<dbReference type="InterPro" id="IPR034261">
    <property type="entry name" value="CNOT4_RRM"/>
</dbReference>
<feature type="zinc finger region" description="C3H1-type" evidence="8">
    <location>
        <begin position="210"/>
        <end position="236"/>
    </location>
</feature>
<dbReference type="Gene3D" id="3.30.70.330">
    <property type="match status" value="1"/>
</dbReference>
<feature type="region of interest" description="Disordered" evidence="10">
    <location>
        <begin position="248"/>
        <end position="368"/>
    </location>
</feature>
<dbReference type="SUPFAM" id="SSF57850">
    <property type="entry name" value="RING/U-box"/>
    <property type="match status" value="1"/>
</dbReference>
<evidence type="ECO:0000313" key="14">
    <source>
        <dbReference type="Proteomes" id="UP000053259"/>
    </source>
</evidence>
<dbReference type="GO" id="GO:0008270">
    <property type="term" value="F:zinc ion binding"/>
    <property type="evidence" value="ECO:0007669"/>
    <property type="project" value="UniProtKB-KW"/>
</dbReference>
<dbReference type="AlphaFoldDB" id="A0A0D2ACN9"/>
<name>A0A0D2ACN9_9PEZI</name>
<dbReference type="GO" id="GO:0005634">
    <property type="term" value="C:nucleus"/>
    <property type="evidence" value="ECO:0007669"/>
    <property type="project" value="UniProtKB-SubCell"/>
</dbReference>
<dbReference type="InterPro" id="IPR039515">
    <property type="entry name" value="NOT4_mRING-HC-C4C4"/>
</dbReference>
<keyword evidence="14" id="KW-1185">Reference proteome</keyword>
<dbReference type="InterPro" id="IPR001841">
    <property type="entry name" value="Znf_RING"/>
</dbReference>
<dbReference type="RefSeq" id="XP_016214109.1">
    <property type="nucleotide sequence ID" value="XM_016357907.1"/>
</dbReference>
<dbReference type="PROSITE" id="PS50103">
    <property type="entry name" value="ZF_C3H1"/>
    <property type="match status" value="1"/>
</dbReference>
<feature type="region of interest" description="Disordered" evidence="10">
    <location>
        <begin position="570"/>
        <end position="591"/>
    </location>
</feature>
<dbReference type="CDD" id="cd12438">
    <property type="entry name" value="RRM_CNOT4"/>
    <property type="match status" value="1"/>
</dbReference>
<evidence type="ECO:0008006" key="15">
    <source>
        <dbReference type="Google" id="ProtNLM"/>
    </source>
</evidence>
<evidence type="ECO:0000256" key="6">
    <source>
        <dbReference type="ARBA" id="ARBA00023054"/>
    </source>
</evidence>
<feature type="compositionally biased region" description="Polar residues" evidence="10">
    <location>
        <begin position="331"/>
        <end position="340"/>
    </location>
</feature>
<dbReference type="FunFam" id="3.30.40.10:FF:000006">
    <property type="entry name" value="CCR4-NOT transcription complex subunit 4"/>
    <property type="match status" value="1"/>
</dbReference>
<reference evidence="13 14" key="1">
    <citation type="submission" date="2015-01" db="EMBL/GenBank/DDBJ databases">
        <title>The Genome Sequence of Ochroconis gallopava CBS43764.</title>
        <authorList>
            <consortium name="The Broad Institute Genomics Platform"/>
            <person name="Cuomo C."/>
            <person name="de Hoog S."/>
            <person name="Gorbushina A."/>
            <person name="Stielow B."/>
            <person name="Teixiera M."/>
            <person name="Abouelleil A."/>
            <person name="Chapman S.B."/>
            <person name="Priest M."/>
            <person name="Young S.K."/>
            <person name="Wortman J."/>
            <person name="Nusbaum C."/>
            <person name="Birren B."/>
        </authorList>
    </citation>
    <scope>NUCLEOTIDE SEQUENCE [LARGE SCALE GENOMIC DNA]</scope>
    <source>
        <strain evidence="13 14">CBS 43764</strain>
    </source>
</reference>
<dbReference type="PANTHER" id="PTHR12603">
    <property type="entry name" value="CCR4-NOT TRANSCRIPTION COMPLEX RELATED"/>
    <property type="match status" value="1"/>
</dbReference>
<keyword evidence="2 8" id="KW-0479">Metal-binding</keyword>
<keyword evidence="7" id="KW-0539">Nucleus</keyword>
<evidence type="ECO:0000256" key="7">
    <source>
        <dbReference type="ARBA" id="ARBA00023242"/>
    </source>
</evidence>
<dbReference type="HOGENOM" id="CLU_001793_1_0_1"/>
<dbReference type="Gene3D" id="3.30.40.10">
    <property type="entry name" value="Zinc/RING finger domain, C3HC4 (zinc finger)"/>
    <property type="match status" value="1"/>
</dbReference>
<dbReference type="SUPFAM" id="SSF54928">
    <property type="entry name" value="RNA-binding domain, RBD"/>
    <property type="match status" value="1"/>
</dbReference>
<proteinExistence type="predicted"/>
<protein>
    <recommendedName>
        <fullName evidence="15">RING-type domain-containing protein</fullName>
    </recommendedName>
</protein>
<dbReference type="CDD" id="cd16618">
    <property type="entry name" value="mRING-HC-C4C4_CNOT4"/>
    <property type="match status" value="1"/>
</dbReference>
<dbReference type="GO" id="GO:0016567">
    <property type="term" value="P:protein ubiquitination"/>
    <property type="evidence" value="ECO:0007669"/>
    <property type="project" value="TreeGrafter"/>
</dbReference>
<feature type="domain" description="RING-type" evidence="11">
    <location>
        <begin position="19"/>
        <end position="62"/>
    </location>
</feature>
<dbReference type="Proteomes" id="UP000053259">
    <property type="component" value="Unassembled WGS sequence"/>
</dbReference>
<dbReference type="GeneID" id="27312519"/>
<evidence type="ECO:0000256" key="2">
    <source>
        <dbReference type="ARBA" id="ARBA00022723"/>
    </source>
</evidence>
<evidence type="ECO:0000256" key="4">
    <source>
        <dbReference type="ARBA" id="ARBA00022833"/>
    </source>
</evidence>
<dbReference type="GO" id="GO:0004842">
    <property type="term" value="F:ubiquitin-protein transferase activity"/>
    <property type="evidence" value="ECO:0007669"/>
    <property type="project" value="InterPro"/>
</dbReference>
<evidence type="ECO:0000256" key="9">
    <source>
        <dbReference type="SAM" id="Coils"/>
    </source>
</evidence>
<dbReference type="InterPro" id="IPR000571">
    <property type="entry name" value="Znf_CCCH"/>
</dbReference>
<keyword evidence="3 8" id="KW-0863">Zinc-finger</keyword>
<feature type="compositionally biased region" description="Polar residues" evidence="10">
    <location>
        <begin position="248"/>
        <end position="259"/>
    </location>
</feature>
<feature type="compositionally biased region" description="Low complexity" evidence="10">
    <location>
        <begin position="299"/>
        <end position="326"/>
    </location>
</feature>
<feature type="compositionally biased region" description="Low complexity" evidence="10">
    <location>
        <begin position="347"/>
        <end position="360"/>
    </location>
</feature>
<evidence type="ECO:0000256" key="8">
    <source>
        <dbReference type="PROSITE-ProRule" id="PRU00723"/>
    </source>
</evidence>
<dbReference type="GO" id="GO:0003723">
    <property type="term" value="F:RNA binding"/>
    <property type="evidence" value="ECO:0007669"/>
    <property type="project" value="UniProtKB-KW"/>
</dbReference>
<evidence type="ECO:0000256" key="3">
    <source>
        <dbReference type="ARBA" id="ARBA00022771"/>
    </source>
</evidence>
<keyword evidence="5" id="KW-0694">RNA-binding</keyword>
<dbReference type="OrthoDB" id="1923159at2759"/>
<feature type="compositionally biased region" description="Basic residues" evidence="10">
    <location>
        <begin position="662"/>
        <end position="673"/>
    </location>
</feature>
<sequence length="731" mass="79001">MSRIQQDQFIDEDEEEEVCPLCVEEFDLGDRYFKPCPCGYQICQFCYNNIKTTMNGLCPACRRPYDDKPFSFKNITQEELLQHEKNKAAQQKKKAAVKQKEAQKREADNLSRKHLAGLRVRQRNLVYVTGMRPRIQGDRVAELLRGKDYFGQYGEIIKVVVSKSKDASATPNQPVGIYVTFARKEDAAACIEAINAAAQSGDGKIRAQHGTTKYCSAYLRGETCNNRNCMFLHEPGESTESFTRQDLSNMNASSTQQPSHAADSAHVQPPPQHTQPVAAATQDHSPPSPTTGDGTALPAGATWARRGSRATSSSVASPVVTNTVPAKTNDQKSSGDSLTKPTKDANSDVAPSRPVSSASATKPKKMREPSAFQTLLKIAFDPSIKFNFSPIGLSDDDIKLLNTLPPLWDPQGGFKRQLMKEREAEELRKQEEAAAALQEAAKAESAEPETAQGGSLQLGGEPEERPDRTFNQQAMIQPPSSYLDQQHSFANDLTGLSIRQSTPSQQHQNQLLLRQLQSASAAQHQIGGHGRQPSRFAFNEIGSLKAGAGVQQAKGLGGFSVPAQQIPFYSSVQGPPPGLKTTGTPPVNGGNMFSHGQNFTSGYAAAAVASRDPFDVRGGQQRGAEAKREFMFPFSHNTSNSSTPAPPNMGGYPYSQEQPQNKQKKKGKKHRHANTSSSGGGVIDAAADPSILQARPYANGAPGLNSGLYGAGQAGQGGLSSMYSNYGRAGW</sequence>
<feature type="coiled-coil region" evidence="9">
    <location>
        <begin position="73"/>
        <end position="113"/>
    </location>
</feature>
<dbReference type="SMART" id="SM00361">
    <property type="entry name" value="RRM_1"/>
    <property type="match status" value="1"/>
</dbReference>
<feature type="region of interest" description="Disordered" evidence="10">
    <location>
        <begin position="422"/>
        <end position="466"/>
    </location>
</feature>
<dbReference type="InterPro" id="IPR039780">
    <property type="entry name" value="Mot2"/>
</dbReference>
<dbReference type="InterPro" id="IPR003954">
    <property type="entry name" value="RRM_euk-type"/>
</dbReference>
<feature type="region of interest" description="Disordered" evidence="10">
    <location>
        <begin position="631"/>
        <end position="682"/>
    </location>
</feature>